<accession>A0ABD4ZZ83</accession>
<organism evidence="1 2">
    <name type="scientific">Lactobacillus paragasseri</name>
    <dbReference type="NCBI Taxonomy" id="2107999"/>
    <lineage>
        <taxon>Bacteria</taxon>
        <taxon>Bacillati</taxon>
        <taxon>Bacillota</taxon>
        <taxon>Bacilli</taxon>
        <taxon>Lactobacillales</taxon>
        <taxon>Lactobacillaceae</taxon>
        <taxon>Lactobacillus</taxon>
    </lineage>
</organism>
<dbReference type="Proteomes" id="UP001169713">
    <property type="component" value="Unassembled WGS sequence"/>
</dbReference>
<proteinExistence type="predicted"/>
<dbReference type="EMBL" id="JAUONS010000001">
    <property type="protein sequence ID" value="MDO6360836.1"/>
    <property type="molecule type" value="Genomic_DNA"/>
</dbReference>
<sequence>MEKEQKKSPVSKETRLNQVISAQTNFAELAELFRIASLQAKQLDGTLQQINQFQIKTNISV</sequence>
<dbReference type="AlphaFoldDB" id="A0ABD4ZZ83"/>
<reference evidence="1" key="1">
    <citation type="submission" date="2023-07" db="EMBL/GenBank/DDBJ databases">
        <title>Whole Genome Sequencing of Colonoscopy isolates.</title>
        <authorList>
            <person name="Surve S.V."/>
            <person name="Valls R.A."/>
            <person name="Barrak K.E."/>
            <person name="Gardner T.B."/>
            <person name="O'Toole G.A."/>
        </authorList>
    </citation>
    <scope>NUCLEOTIDE SEQUENCE</scope>
    <source>
        <strain evidence="1">GP0003</strain>
    </source>
</reference>
<evidence type="ECO:0000313" key="2">
    <source>
        <dbReference type="Proteomes" id="UP001169713"/>
    </source>
</evidence>
<name>A0ABD4ZZ83_9LACO</name>
<comment type="caution">
    <text evidence="1">The sequence shown here is derived from an EMBL/GenBank/DDBJ whole genome shotgun (WGS) entry which is preliminary data.</text>
</comment>
<dbReference type="RefSeq" id="WP_262333827.1">
    <property type="nucleotide sequence ID" value="NZ_JANZQG010000004.1"/>
</dbReference>
<evidence type="ECO:0000313" key="1">
    <source>
        <dbReference type="EMBL" id="MDO6360836.1"/>
    </source>
</evidence>
<gene>
    <name evidence="1" type="ORF">Q4436_01710</name>
</gene>
<protein>
    <submittedName>
        <fullName evidence="1">Uncharacterized protein</fullName>
    </submittedName>
</protein>